<dbReference type="InterPro" id="IPR046883">
    <property type="entry name" value="T6SS_FHA_C"/>
</dbReference>
<dbReference type="Gene3D" id="2.60.200.20">
    <property type="match status" value="1"/>
</dbReference>
<dbReference type="CDD" id="cd00060">
    <property type="entry name" value="FHA"/>
    <property type="match status" value="1"/>
</dbReference>
<dbReference type="RefSeq" id="WP_255387714.1">
    <property type="nucleotide sequence ID" value="NZ_CP101508.1"/>
</dbReference>
<organism evidence="2 3">
    <name type="scientific">Photobacterium atrarenae</name>
    <dbReference type="NCBI Taxonomy" id="865757"/>
    <lineage>
        <taxon>Bacteria</taxon>
        <taxon>Pseudomonadati</taxon>
        <taxon>Pseudomonadota</taxon>
        <taxon>Gammaproteobacteria</taxon>
        <taxon>Vibrionales</taxon>
        <taxon>Vibrionaceae</taxon>
        <taxon>Photobacterium</taxon>
    </lineage>
</organism>
<dbReference type="Pfam" id="PF00498">
    <property type="entry name" value="FHA"/>
    <property type="match status" value="1"/>
</dbReference>
<feature type="domain" description="FHA" evidence="1">
    <location>
        <begin position="32"/>
        <end position="82"/>
    </location>
</feature>
<accession>A0ABY5GDQ6</accession>
<dbReference type="InterPro" id="IPR017735">
    <property type="entry name" value="T6SS_FHA"/>
</dbReference>
<evidence type="ECO:0000259" key="1">
    <source>
        <dbReference type="PROSITE" id="PS50006"/>
    </source>
</evidence>
<dbReference type="InterPro" id="IPR000253">
    <property type="entry name" value="FHA_dom"/>
</dbReference>
<keyword evidence="3" id="KW-1185">Reference proteome</keyword>
<dbReference type="InterPro" id="IPR008984">
    <property type="entry name" value="SMAD_FHA_dom_sf"/>
</dbReference>
<name>A0ABY5GDQ6_9GAMM</name>
<reference evidence="2" key="1">
    <citation type="submission" date="2022-07" db="EMBL/GenBank/DDBJ databases">
        <title>Genome sequencing of Photobacterium atrarenae GJH2-4.</title>
        <authorList>
            <person name="Park S.-J."/>
        </authorList>
    </citation>
    <scope>NUCLEOTIDE SEQUENCE</scope>
    <source>
        <strain evidence="2">GJH2-4</strain>
    </source>
</reference>
<evidence type="ECO:0000313" key="2">
    <source>
        <dbReference type="EMBL" id="UTV26503.1"/>
    </source>
</evidence>
<evidence type="ECO:0000313" key="3">
    <source>
        <dbReference type="Proteomes" id="UP001057998"/>
    </source>
</evidence>
<proteinExistence type="predicted"/>
<dbReference type="NCBIfam" id="TIGR03354">
    <property type="entry name" value="VI_FHA"/>
    <property type="match status" value="1"/>
</dbReference>
<dbReference type="PROSITE" id="PS50006">
    <property type="entry name" value="FHA_DOMAIN"/>
    <property type="match status" value="1"/>
</dbReference>
<dbReference type="EMBL" id="CP101508">
    <property type="protein sequence ID" value="UTV26503.1"/>
    <property type="molecule type" value="Genomic_DNA"/>
</dbReference>
<gene>
    <name evidence="2" type="primary">tagH</name>
    <name evidence="2" type="ORF">NNL38_08940</name>
</gene>
<dbReference type="Proteomes" id="UP001057998">
    <property type="component" value="Chromosome 1"/>
</dbReference>
<dbReference type="Pfam" id="PF20232">
    <property type="entry name" value="T6SS_FHA_C"/>
    <property type="match status" value="1"/>
</dbReference>
<protein>
    <submittedName>
        <fullName evidence="2">Type VI secretion system-associated FHA domain protein TagH</fullName>
    </submittedName>
</protein>
<sequence>MQLTLEIASYHKYATETEVSKTFSSSDHGRLITLGRARESDWYLPDPERVISAEHAQILITEDSFVIRDVSTNGLYINGSASPLGQNNTYYLEHGDEISISDYQIKVYIQAAEIKDVSLVQKTEGGSSVRNIESETDEILLQDFGISSGLLADDAINTQNKTQALEIDLDENFQIPDNHSGKTGAVGSIPEDWSLSLDSQDQLTKETAGHAEETFAALSSKSSTKVSLENIDIYDSFVKGLGINPSMVPDASNERFWRLMGSSLRLLLEGIAETLHSRTEFKQQKRLNQTLFQKTENNPIKYSGTIEDLIHNLFIRESTSFMSPELAIKEAFDDIKEHEKALQAGLEGSIQGILTVLSPRNIKVSSTDETKWRRKLFKNESKDSWNNYQSVYKKMTNDMNGYKFYMDDFNKAYETYINSK</sequence>
<dbReference type="SUPFAM" id="SSF49879">
    <property type="entry name" value="SMAD/FHA domain"/>
    <property type="match status" value="1"/>
</dbReference>
<dbReference type="SMART" id="SM00240">
    <property type="entry name" value="FHA"/>
    <property type="match status" value="1"/>
</dbReference>